<evidence type="ECO:0000256" key="3">
    <source>
        <dbReference type="ARBA" id="ARBA00022801"/>
    </source>
</evidence>
<dbReference type="InterPro" id="IPR003653">
    <property type="entry name" value="Peptidase_C48_C"/>
</dbReference>
<keyword evidence="6" id="KW-1185">Reference proteome</keyword>
<protein>
    <submittedName>
        <fullName evidence="5">Phospholipase-like protein</fullName>
    </submittedName>
</protein>
<organism evidence="5 6">
    <name type="scientific">Tanacetum coccineum</name>
    <dbReference type="NCBI Taxonomy" id="301880"/>
    <lineage>
        <taxon>Eukaryota</taxon>
        <taxon>Viridiplantae</taxon>
        <taxon>Streptophyta</taxon>
        <taxon>Embryophyta</taxon>
        <taxon>Tracheophyta</taxon>
        <taxon>Spermatophyta</taxon>
        <taxon>Magnoliopsida</taxon>
        <taxon>eudicotyledons</taxon>
        <taxon>Gunneridae</taxon>
        <taxon>Pentapetalae</taxon>
        <taxon>asterids</taxon>
        <taxon>campanulids</taxon>
        <taxon>Asterales</taxon>
        <taxon>Asteraceae</taxon>
        <taxon>Asteroideae</taxon>
        <taxon>Anthemideae</taxon>
        <taxon>Anthemidinae</taxon>
        <taxon>Tanacetum</taxon>
    </lineage>
</organism>
<dbReference type="InterPro" id="IPR015410">
    <property type="entry name" value="DUF1985"/>
</dbReference>
<evidence type="ECO:0000259" key="4">
    <source>
        <dbReference type="PROSITE" id="PS50600"/>
    </source>
</evidence>
<dbReference type="PROSITE" id="PS50600">
    <property type="entry name" value="ULP_PROTEASE"/>
    <property type="match status" value="1"/>
</dbReference>
<accession>A0ABQ5ETH5</accession>
<evidence type="ECO:0000313" key="5">
    <source>
        <dbReference type="EMBL" id="GJT54078.1"/>
    </source>
</evidence>
<keyword evidence="3" id="KW-0378">Hydrolase</keyword>
<evidence type="ECO:0000313" key="6">
    <source>
        <dbReference type="Proteomes" id="UP001151760"/>
    </source>
</evidence>
<dbReference type="SUPFAM" id="SSF54001">
    <property type="entry name" value="Cysteine proteinases"/>
    <property type="match status" value="1"/>
</dbReference>
<name>A0ABQ5ETH5_9ASTR</name>
<comment type="similarity">
    <text evidence="1">Belongs to the peptidase C48 family.</text>
</comment>
<dbReference type="Proteomes" id="UP001151760">
    <property type="component" value="Unassembled WGS sequence"/>
</dbReference>
<evidence type="ECO:0000256" key="1">
    <source>
        <dbReference type="ARBA" id="ARBA00005234"/>
    </source>
</evidence>
<reference evidence="5" key="1">
    <citation type="journal article" date="2022" name="Int. J. Mol. Sci.">
        <title>Draft Genome of Tanacetum Coccineum: Genomic Comparison of Closely Related Tanacetum-Family Plants.</title>
        <authorList>
            <person name="Yamashiro T."/>
            <person name="Shiraishi A."/>
            <person name="Nakayama K."/>
            <person name="Satake H."/>
        </authorList>
    </citation>
    <scope>NUCLEOTIDE SEQUENCE</scope>
</reference>
<dbReference type="EMBL" id="BQNB010016642">
    <property type="protein sequence ID" value="GJT54078.1"/>
    <property type="molecule type" value="Genomic_DNA"/>
</dbReference>
<dbReference type="InterPro" id="IPR038765">
    <property type="entry name" value="Papain-like_cys_pep_sf"/>
</dbReference>
<gene>
    <name evidence="5" type="ORF">Tco_0989132</name>
</gene>
<feature type="domain" description="Ubiquitin-like protease family profile" evidence="4">
    <location>
        <begin position="636"/>
        <end position="823"/>
    </location>
</feature>
<dbReference type="Pfam" id="PF09331">
    <property type="entry name" value="DUF1985"/>
    <property type="match status" value="1"/>
</dbReference>
<comment type="caution">
    <text evidence="5">The sequence shown here is derived from an EMBL/GenBank/DDBJ whole genome shotgun (WGS) entry which is preliminary data.</text>
</comment>
<dbReference type="PANTHER" id="PTHR48449:SF1">
    <property type="entry name" value="DUF1985 DOMAIN-CONTAINING PROTEIN"/>
    <property type="match status" value="1"/>
</dbReference>
<dbReference type="Gene3D" id="3.40.395.10">
    <property type="entry name" value="Adenoviral Proteinase, Chain A"/>
    <property type="match status" value="1"/>
</dbReference>
<keyword evidence="2" id="KW-0645">Protease</keyword>
<dbReference type="Pfam" id="PF02902">
    <property type="entry name" value="Peptidase_C48"/>
    <property type="match status" value="1"/>
</dbReference>
<proteinExistence type="inferred from homology"/>
<evidence type="ECO:0000256" key="2">
    <source>
        <dbReference type="ARBA" id="ARBA00022670"/>
    </source>
</evidence>
<reference evidence="5" key="2">
    <citation type="submission" date="2022-01" db="EMBL/GenBank/DDBJ databases">
        <authorList>
            <person name="Yamashiro T."/>
            <person name="Shiraishi A."/>
            <person name="Satake H."/>
            <person name="Nakayama K."/>
        </authorList>
    </citation>
    <scope>NUCLEOTIDE SEQUENCE</scope>
</reference>
<sequence>MEFVKDFNNALLLFIKRVVIQNKVEDIQLGVESYQQTLNLTKPMMFFKGIDQRIPFTISGTHKGVVYLNQHNVKSFMKLSEVKKFCNGTLNKIRENLVDMVKKNKLGTGNKRLKGRDWTDMDVEKSNEMVDKIHKILKRREQLRRLEKYVRGRTKTAVFAKYMETKFSGVSELGNGRQMLLVGGETENVSLYYHMYDNFQIQFGREEFCLVTGLKFGVEYSDDYDHKDKPIPFRRRVFPSCLDGKRIIGKDVEDLIESKSFKKLDDDDAVSLCYISILQLVLLGLEDRRVVPNWILKLANDRDGWDDSPWGSYVWPTLYYQLRDANIKRWLPLYATEPTNEDDKKSYSIFGFTWAFNTWILEVFRLGPNEYYTRHMRYPRIVAWTSNKKFYRPMLCDFLHGRVHAERLISDEVEAGSGWWLSSRAYFDGCVTEPERRPPHLNRQNHYEVPSELYRDFQEQRSGLDQMMKQGQNIFEKMKKYMEELNVDTRANREPIIADQHYGISDLSGFQSIQRPRRVQRPSVYIQTPYTPLHATTELPKKRVGRTKKNSKNGNLSPLNLGNAFAHDNVGGDDVLITGIHDTGIYFTYENVDPNKVTRQEYNDFTDFILNPYEVYLDCYMMGYLVPTFFWRQLVPHLCMPRSHSVDNPNNEGWLSGDQMNAWIEILIRSRPQDADWTVSKSGTACVHSENNRFMIQTDPHIIGMLDGSTRPYPSWKNVDWVYMPINVGGNHWVTGAVNLPHSVFYVFDSLESERTRLLLEDQIKAWTPVINGILQMRGYFHRSQRPYHNFILSYNKGWGFLVPQQANFKDCGVISCWLIAKLCAGHVPVVPRESERYWENIRYEIGDLFNKCRCENTRYCGYD</sequence>
<dbReference type="PANTHER" id="PTHR48449">
    <property type="entry name" value="DUF1985 DOMAIN-CONTAINING PROTEIN"/>
    <property type="match status" value="1"/>
</dbReference>